<evidence type="ECO:0000256" key="4">
    <source>
        <dbReference type="RuleBase" id="RU361277"/>
    </source>
</evidence>
<reference evidence="6 7" key="1">
    <citation type="submission" date="2020-11" db="EMBL/GenBank/DDBJ databases">
        <authorList>
            <person name="Lassalle F."/>
        </authorList>
    </citation>
    <scope>NUCLEOTIDE SEQUENCE [LARGE SCALE GENOMIC DNA]</scope>
    <source>
        <strain evidence="6 7">AB21</strain>
    </source>
</reference>
<dbReference type="InterPro" id="IPR020843">
    <property type="entry name" value="ER"/>
</dbReference>
<keyword evidence="1 4" id="KW-0479">Metal-binding</keyword>
<protein>
    <submittedName>
        <fullName evidence="6">Alcohol dehydrogenase</fullName>
    </submittedName>
</protein>
<evidence type="ECO:0000313" key="6">
    <source>
        <dbReference type="EMBL" id="CAD7050233.1"/>
    </source>
</evidence>
<dbReference type="InterPro" id="IPR013154">
    <property type="entry name" value="ADH-like_N"/>
</dbReference>
<evidence type="ECO:0000313" key="7">
    <source>
        <dbReference type="Proteomes" id="UP000601041"/>
    </source>
</evidence>
<organism evidence="6 7">
    <name type="scientific">Pseudorhizobium halotolerans</name>
    <dbReference type="NCBI Taxonomy" id="1233081"/>
    <lineage>
        <taxon>Bacteria</taxon>
        <taxon>Pseudomonadati</taxon>
        <taxon>Pseudomonadota</taxon>
        <taxon>Alphaproteobacteria</taxon>
        <taxon>Hyphomicrobiales</taxon>
        <taxon>Rhizobiaceae</taxon>
        <taxon>Rhizobium/Agrobacterium group</taxon>
        <taxon>Pseudorhizobium</taxon>
    </lineage>
</organism>
<evidence type="ECO:0000256" key="1">
    <source>
        <dbReference type="ARBA" id="ARBA00022723"/>
    </source>
</evidence>
<dbReference type="InterPro" id="IPR011032">
    <property type="entry name" value="GroES-like_sf"/>
</dbReference>
<dbReference type="EMBL" id="CABFWE030000011">
    <property type="protein sequence ID" value="CAD7050233.1"/>
    <property type="molecule type" value="Genomic_DNA"/>
</dbReference>
<dbReference type="Gene3D" id="3.40.50.720">
    <property type="entry name" value="NAD(P)-binding Rossmann-like Domain"/>
    <property type="match status" value="1"/>
</dbReference>
<dbReference type="InterPro" id="IPR013149">
    <property type="entry name" value="ADH-like_C"/>
</dbReference>
<dbReference type="Gene3D" id="3.90.180.10">
    <property type="entry name" value="Medium-chain alcohol dehydrogenases, catalytic domain"/>
    <property type="match status" value="1"/>
</dbReference>
<dbReference type="Pfam" id="PF08240">
    <property type="entry name" value="ADH_N"/>
    <property type="match status" value="1"/>
</dbReference>
<dbReference type="RefSeq" id="WP_142589164.1">
    <property type="nucleotide sequence ID" value="NZ_CABFWE030000011.1"/>
</dbReference>
<proteinExistence type="inferred from homology"/>
<dbReference type="SUPFAM" id="SSF51735">
    <property type="entry name" value="NAD(P)-binding Rossmann-fold domains"/>
    <property type="match status" value="1"/>
</dbReference>
<dbReference type="PANTHER" id="PTHR43401">
    <property type="entry name" value="L-THREONINE 3-DEHYDROGENASE"/>
    <property type="match status" value="1"/>
</dbReference>
<comment type="cofactor">
    <cofactor evidence="4">
        <name>Zn(2+)</name>
        <dbReference type="ChEBI" id="CHEBI:29105"/>
    </cofactor>
</comment>
<dbReference type="InterPro" id="IPR050129">
    <property type="entry name" value="Zn_alcohol_dh"/>
</dbReference>
<keyword evidence="2 4" id="KW-0862">Zinc</keyword>
<dbReference type="SUPFAM" id="SSF50129">
    <property type="entry name" value="GroES-like"/>
    <property type="match status" value="1"/>
</dbReference>
<sequence>MLALQKLRPGPGVELLQVAPPRSPPPGEVLIKVHMAGICGTDLHIAQWTPGYESMKEAMPVTLGHEFAGVIEEVGADVPGALVGKRVTVRPSTTCGVCEACGIGDEDGCTRRKGIGIGRNGAFAGYVCAPAGNCHILPDTLQLDVAALTEPMTVCLEAVQTAEVRAGQRVLVLGPGFIGQGIAILARARGAGVVIAGWDDAPRLDLLRSLDFDHLLDGKDGTQDVALRKLGPFDAIIEAAGVPALVSATLPYLRKRGIFTVVGIHPHPAEIDLTRLVRMHQQIRGSYRANPSDWAKTIAFLDTHQDVMRRLISHRFPLTGALEGLEVSRRRLASKVILQIGEPS</sequence>
<evidence type="ECO:0000256" key="3">
    <source>
        <dbReference type="ARBA" id="ARBA00023002"/>
    </source>
</evidence>
<comment type="similarity">
    <text evidence="4">Belongs to the zinc-containing alcohol dehydrogenase family.</text>
</comment>
<evidence type="ECO:0000256" key="2">
    <source>
        <dbReference type="ARBA" id="ARBA00022833"/>
    </source>
</evidence>
<accession>A0ABN7K089</accession>
<dbReference type="SMART" id="SM00829">
    <property type="entry name" value="PKS_ER"/>
    <property type="match status" value="1"/>
</dbReference>
<evidence type="ECO:0000259" key="5">
    <source>
        <dbReference type="SMART" id="SM00829"/>
    </source>
</evidence>
<dbReference type="InterPro" id="IPR036291">
    <property type="entry name" value="NAD(P)-bd_dom_sf"/>
</dbReference>
<dbReference type="Proteomes" id="UP000601041">
    <property type="component" value="Unassembled WGS sequence"/>
</dbReference>
<dbReference type="PANTHER" id="PTHR43401:SF2">
    <property type="entry name" value="L-THREONINE 3-DEHYDROGENASE"/>
    <property type="match status" value="1"/>
</dbReference>
<gene>
    <name evidence="6" type="ORF">RHAB21_04137</name>
</gene>
<feature type="domain" description="Enoyl reductase (ER)" evidence="5">
    <location>
        <begin position="12"/>
        <end position="338"/>
    </location>
</feature>
<keyword evidence="3" id="KW-0560">Oxidoreductase</keyword>
<keyword evidence="7" id="KW-1185">Reference proteome</keyword>
<dbReference type="InterPro" id="IPR002328">
    <property type="entry name" value="ADH_Zn_CS"/>
</dbReference>
<name>A0ABN7K089_9HYPH</name>
<dbReference type="PROSITE" id="PS00059">
    <property type="entry name" value="ADH_ZINC"/>
    <property type="match status" value="1"/>
</dbReference>
<comment type="caution">
    <text evidence="6">The sequence shown here is derived from an EMBL/GenBank/DDBJ whole genome shotgun (WGS) entry which is preliminary data.</text>
</comment>
<dbReference type="Pfam" id="PF00107">
    <property type="entry name" value="ADH_zinc_N"/>
    <property type="match status" value="1"/>
</dbReference>